<dbReference type="PANTHER" id="PTHR21237">
    <property type="entry name" value="GRPE PROTEIN"/>
    <property type="match status" value="1"/>
</dbReference>
<dbReference type="OrthoDB" id="201635at2759"/>
<dbReference type="EMBL" id="CENE01000038">
    <property type="protein sequence ID" value="CEQ42860.1"/>
    <property type="molecule type" value="Genomic_DNA"/>
</dbReference>
<evidence type="ECO:0000256" key="3">
    <source>
        <dbReference type="ARBA" id="ARBA00023186"/>
    </source>
</evidence>
<comment type="similarity">
    <text evidence="1 4">Belongs to the GrpE family.</text>
</comment>
<dbReference type="AlphaFoldDB" id="A0A0D6ETF6"/>
<dbReference type="GO" id="GO:0001405">
    <property type="term" value="C:PAM complex, Tim23 associated import motor"/>
    <property type="evidence" value="ECO:0007669"/>
    <property type="project" value="TreeGrafter"/>
</dbReference>
<dbReference type="GO" id="GO:0051087">
    <property type="term" value="F:protein-folding chaperone binding"/>
    <property type="evidence" value="ECO:0007669"/>
    <property type="project" value="InterPro"/>
</dbReference>
<protein>
    <recommendedName>
        <fullName evidence="2">GrpE protein homolog, mitochondrial</fullName>
    </recommendedName>
</protein>
<name>A0A0D6ETF6_SPOSA</name>
<evidence type="ECO:0000256" key="5">
    <source>
        <dbReference type="SAM" id="MobiDB-lite"/>
    </source>
</evidence>
<dbReference type="GO" id="GO:0006457">
    <property type="term" value="P:protein folding"/>
    <property type="evidence" value="ECO:0007669"/>
    <property type="project" value="InterPro"/>
</dbReference>
<dbReference type="GO" id="GO:0000774">
    <property type="term" value="F:adenyl-nucleotide exchange factor activity"/>
    <property type="evidence" value="ECO:0007669"/>
    <property type="project" value="InterPro"/>
</dbReference>
<evidence type="ECO:0000313" key="6">
    <source>
        <dbReference type="EMBL" id="CEQ42860.1"/>
    </source>
</evidence>
<feature type="region of interest" description="Disordered" evidence="5">
    <location>
        <begin position="41"/>
        <end position="65"/>
    </location>
</feature>
<dbReference type="GO" id="GO:0030150">
    <property type="term" value="P:protein import into mitochondrial matrix"/>
    <property type="evidence" value="ECO:0007669"/>
    <property type="project" value="TreeGrafter"/>
</dbReference>
<accession>A0A0D6ETF6</accession>
<dbReference type="Gene3D" id="3.90.20.20">
    <property type="match status" value="1"/>
</dbReference>
<sequence>MLRSTQLARSFLRPSALPRAALPLRVAPSASSLSRTTFSRLYSESAAPQSEQPKEADAAPSPGDAQLQDLQKKLDDKDKAFAEMKDARLRLLADYENLQKISAREKQQAKDFALTSFAKDLISSIDVLHLALKSIPAERLDAGTNKDLTDLHEGVSLTKKSIEKVLARHGVVPFDPTGEQFDPNKHEALYQAPVPGKEPGSVLECQEIGCASRFLVAALIRTGSLTVFFLLSLSPRHLPFYFHSTVFHARPKLSPLLPSCTIDMLKDRLLRPAKVGVVLAQE</sequence>
<dbReference type="HAMAP" id="MF_01151">
    <property type="entry name" value="GrpE"/>
    <property type="match status" value="1"/>
</dbReference>
<evidence type="ECO:0000256" key="1">
    <source>
        <dbReference type="ARBA" id="ARBA00009054"/>
    </source>
</evidence>
<evidence type="ECO:0000313" key="7">
    <source>
        <dbReference type="Proteomes" id="UP000243876"/>
    </source>
</evidence>
<keyword evidence="7" id="KW-1185">Reference proteome</keyword>
<dbReference type="PANTHER" id="PTHR21237:SF23">
    <property type="entry name" value="GRPE PROTEIN HOMOLOG, MITOCHONDRIAL"/>
    <property type="match status" value="1"/>
</dbReference>
<dbReference type="PRINTS" id="PR00773">
    <property type="entry name" value="GRPEPROTEIN"/>
</dbReference>
<dbReference type="Gene3D" id="2.30.22.10">
    <property type="entry name" value="Head domain of nucleotide exchange factor GrpE"/>
    <property type="match status" value="1"/>
</dbReference>
<dbReference type="Pfam" id="PF01025">
    <property type="entry name" value="GrpE"/>
    <property type="match status" value="1"/>
</dbReference>
<dbReference type="Proteomes" id="UP000243876">
    <property type="component" value="Unassembled WGS sequence"/>
</dbReference>
<keyword evidence="3" id="KW-0143">Chaperone</keyword>
<dbReference type="CDD" id="cd00446">
    <property type="entry name" value="GrpE"/>
    <property type="match status" value="1"/>
</dbReference>
<reference evidence="7" key="1">
    <citation type="submission" date="2015-02" db="EMBL/GenBank/DDBJ databases">
        <authorList>
            <person name="Gon?alves P."/>
        </authorList>
    </citation>
    <scope>NUCLEOTIDE SEQUENCE [LARGE SCALE GENOMIC DNA]</scope>
</reference>
<evidence type="ECO:0000256" key="4">
    <source>
        <dbReference type="RuleBase" id="RU004478"/>
    </source>
</evidence>
<dbReference type="InterPro" id="IPR000740">
    <property type="entry name" value="GrpE"/>
</dbReference>
<feature type="compositionally biased region" description="Polar residues" evidence="5">
    <location>
        <begin position="41"/>
        <end position="51"/>
    </location>
</feature>
<dbReference type="InterPro" id="IPR009012">
    <property type="entry name" value="GrpE_head"/>
</dbReference>
<dbReference type="SUPFAM" id="SSF58014">
    <property type="entry name" value="Coiled-coil domain of nucleotide exchange factor GrpE"/>
    <property type="match status" value="1"/>
</dbReference>
<organism evidence="6 7">
    <name type="scientific">Sporidiobolus salmonicolor</name>
    <name type="common">Yeast-like fungus</name>
    <name type="synonym">Sporobolomyces salmonicolor</name>
    <dbReference type="NCBI Taxonomy" id="5005"/>
    <lineage>
        <taxon>Eukaryota</taxon>
        <taxon>Fungi</taxon>
        <taxon>Dikarya</taxon>
        <taxon>Basidiomycota</taxon>
        <taxon>Pucciniomycotina</taxon>
        <taxon>Microbotryomycetes</taxon>
        <taxon>Sporidiobolales</taxon>
        <taxon>Sporidiobolaceae</taxon>
        <taxon>Sporobolomyces</taxon>
    </lineage>
</organism>
<proteinExistence type="inferred from homology"/>
<gene>
    <name evidence="6" type="primary">SPOSA6832_04727</name>
</gene>
<dbReference type="InterPro" id="IPR013805">
    <property type="entry name" value="GrpE_CC"/>
</dbReference>
<dbReference type="GO" id="GO:0042803">
    <property type="term" value="F:protein homodimerization activity"/>
    <property type="evidence" value="ECO:0007669"/>
    <property type="project" value="InterPro"/>
</dbReference>
<dbReference type="SUPFAM" id="SSF51064">
    <property type="entry name" value="Head domain of nucleotide exchange factor GrpE"/>
    <property type="match status" value="1"/>
</dbReference>
<evidence type="ECO:0000256" key="2">
    <source>
        <dbReference type="ARBA" id="ARBA00014521"/>
    </source>
</evidence>
<dbReference type="GO" id="GO:0051082">
    <property type="term" value="F:unfolded protein binding"/>
    <property type="evidence" value="ECO:0007669"/>
    <property type="project" value="TreeGrafter"/>
</dbReference>